<dbReference type="eggNOG" id="ENOG502S9UE">
    <property type="taxonomic scope" value="Eukaryota"/>
</dbReference>
<reference evidence="1" key="3">
    <citation type="submission" date="2015-02" db="UniProtKB">
        <authorList>
            <consortium name="EnsemblProtists"/>
        </authorList>
    </citation>
    <scope>IDENTIFICATION</scope>
    <source>
        <strain evidence="1">DAOM BR144</strain>
    </source>
</reference>
<dbReference type="EMBL" id="GL376603">
    <property type="status" value="NOT_ANNOTATED_CDS"/>
    <property type="molecule type" value="Genomic_DNA"/>
</dbReference>
<sequence length="178" mass="19622">MKDAVTSSSLHARVTDAPALCGVKMYQVKISCKGKSTTMYKSKEDFRNVINMFKLVGAMAKNKDAQCEVCATCSAMPMIRTCDEESLNAFLGSVLDKLRGSTPDALEECGQHKGIIQILMEFLSVRHGKHFCDQHDDASSEKLTSESPVQENELDHPIAHCSLNRTLSQRFAAMDSVC</sequence>
<dbReference type="VEuPathDB" id="FungiDB:PYU1_G003130"/>
<evidence type="ECO:0000313" key="2">
    <source>
        <dbReference type="Proteomes" id="UP000019132"/>
    </source>
</evidence>
<protein>
    <submittedName>
        <fullName evidence="1">Uncharacterized protein</fullName>
    </submittedName>
</protein>
<dbReference type="OMA" id="CEVCAAC"/>
<name>K3WDU4_GLOUD</name>
<dbReference type="Proteomes" id="UP000019132">
    <property type="component" value="Unassembled WGS sequence"/>
</dbReference>
<reference evidence="2" key="2">
    <citation type="submission" date="2010-04" db="EMBL/GenBank/DDBJ databases">
        <authorList>
            <person name="Buell R."/>
            <person name="Hamilton J."/>
            <person name="Hostetler J."/>
        </authorList>
    </citation>
    <scope>NUCLEOTIDE SEQUENCE [LARGE SCALE GENOMIC DNA]</scope>
    <source>
        <strain evidence="2">DAOM:BR144</strain>
    </source>
</reference>
<dbReference type="InParanoid" id="K3WDU4"/>
<evidence type="ECO:0000313" key="1">
    <source>
        <dbReference type="EnsemblProtists" id="PYU1_T003135"/>
    </source>
</evidence>
<dbReference type="EnsemblProtists" id="PYU1_T003135">
    <property type="protein sequence ID" value="PYU1_T003135"/>
    <property type="gene ID" value="PYU1_G003130"/>
</dbReference>
<organism evidence="1 2">
    <name type="scientific">Globisporangium ultimum (strain ATCC 200006 / CBS 805.95 / DAOM BR144)</name>
    <name type="common">Pythium ultimum</name>
    <dbReference type="NCBI Taxonomy" id="431595"/>
    <lineage>
        <taxon>Eukaryota</taxon>
        <taxon>Sar</taxon>
        <taxon>Stramenopiles</taxon>
        <taxon>Oomycota</taxon>
        <taxon>Peronosporomycetes</taxon>
        <taxon>Pythiales</taxon>
        <taxon>Pythiaceae</taxon>
        <taxon>Globisporangium</taxon>
    </lineage>
</organism>
<dbReference type="HOGENOM" id="CLU_103148_0_0_1"/>
<proteinExistence type="predicted"/>
<reference evidence="2" key="1">
    <citation type="journal article" date="2010" name="Genome Biol.">
        <title>Genome sequence of the necrotrophic plant pathogen Pythium ultimum reveals original pathogenicity mechanisms and effector repertoire.</title>
        <authorList>
            <person name="Levesque C.A."/>
            <person name="Brouwer H."/>
            <person name="Cano L."/>
            <person name="Hamilton J.P."/>
            <person name="Holt C."/>
            <person name="Huitema E."/>
            <person name="Raffaele S."/>
            <person name="Robideau G.P."/>
            <person name="Thines M."/>
            <person name="Win J."/>
            <person name="Zerillo M.M."/>
            <person name="Beakes G.W."/>
            <person name="Boore J.L."/>
            <person name="Busam D."/>
            <person name="Dumas B."/>
            <person name="Ferriera S."/>
            <person name="Fuerstenberg S.I."/>
            <person name="Gachon C.M."/>
            <person name="Gaulin E."/>
            <person name="Govers F."/>
            <person name="Grenville-Briggs L."/>
            <person name="Horner N."/>
            <person name="Hostetler J."/>
            <person name="Jiang R.H."/>
            <person name="Johnson J."/>
            <person name="Krajaejun T."/>
            <person name="Lin H."/>
            <person name="Meijer H.J."/>
            <person name="Moore B."/>
            <person name="Morris P."/>
            <person name="Phuntmart V."/>
            <person name="Puiu D."/>
            <person name="Shetty J."/>
            <person name="Stajich J.E."/>
            <person name="Tripathy S."/>
            <person name="Wawra S."/>
            <person name="van West P."/>
            <person name="Whitty B.R."/>
            <person name="Coutinho P.M."/>
            <person name="Henrissat B."/>
            <person name="Martin F."/>
            <person name="Thomas P.D."/>
            <person name="Tyler B.M."/>
            <person name="De Vries R.P."/>
            <person name="Kamoun S."/>
            <person name="Yandell M."/>
            <person name="Tisserat N."/>
            <person name="Buell C.R."/>
        </authorList>
    </citation>
    <scope>NUCLEOTIDE SEQUENCE</scope>
    <source>
        <strain evidence="2">DAOM:BR144</strain>
    </source>
</reference>
<dbReference type="AlphaFoldDB" id="K3WDU4"/>
<keyword evidence="2" id="KW-1185">Reference proteome</keyword>
<accession>K3WDU4</accession>